<proteinExistence type="predicted"/>
<dbReference type="Gene3D" id="1.10.555.10">
    <property type="entry name" value="Rho GTPase activation protein"/>
    <property type="match status" value="1"/>
</dbReference>
<keyword evidence="1" id="KW-0343">GTPase activation</keyword>
<evidence type="ECO:0000259" key="7">
    <source>
        <dbReference type="PROSITE" id="PS50238"/>
    </source>
</evidence>
<organism evidence="10">
    <name type="scientific">Schistosoma curassoni</name>
    <dbReference type="NCBI Taxonomy" id="6186"/>
    <lineage>
        <taxon>Eukaryota</taxon>
        <taxon>Metazoa</taxon>
        <taxon>Spiralia</taxon>
        <taxon>Lophotrochozoa</taxon>
        <taxon>Platyhelminthes</taxon>
        <taxon>Trematoda</taxon>
        <taxon>Digenea</taxon>
        <taxon>Strigeidida</taxon>
        <taxon>Schistosomatoidea</taxon>
        <taxon>Schistosomatidae</taxon>
        <taxon>Schistosoma</taxon>
    </lineage>
</organism>
<dbReference type="InterPro" id="IPR000980">
    <property type="entry name" value="SH2"/>
</dbReference>
<dbReference type="SMART" id="SM00109">
    <property type="entry name" value="C1"/>
    <property type="match status" value="1"/>
</dbReference>
<dbReference type="GO" id="GO:0005096">
    <property type="term" value="F:GTPase activator activity"/>
    <property type="evidence" value="ECO:0007669"/>
    <property type="project" value="UniProtKB-KW"/>
</dbReference>
<dbReference type="CDD" id="cd20806">
    <property type="entry name" value="C1_CHN"/>
    <property type="match status" value="1"/>
</dbReference>
<keyword evidence="9" id="KW-1185">Reference proteome</keyword>
<dbReference type="SMART" id="SM00324">
    <property type="entry name" value="RhoGAP"/>
    <property type="match status" value="1"/>
</dbReference>
<dbReference type="Gene3D" id="3.30.60.20">
    <property type="match status" value="1"/>
</dbReference>
<gene>
    <name evidence="8" type="ORF">SCUD_LOCUS9410</name>
</gene>
<protein>
    <submittedName>
        <fullName evidence="10">N-chimaerin</fullName>
    </submittedName>
</protein>
<evidence type="ECO:0000256" key="2">
    <source>
        <dbReference type="ARBA" id="ARBA00022723"/>
    </source>
</evidence>
<dbReference type="Pfam" id="PF00130">
    <property type="entry name" value="C1_1"/>
    <property type="match status" value="1"/>
</dbReference>
<dbReference type="InterPro" id="IPR020454">
    <property type="entry name" value="DAG/PE-bd"/>
</dbReference>
<dbReference type="SUPFAM" id="SSF57889">
    <property type="entry name" value="Cysteine-rich domain"/>
    <property type="match status" value="1"/>
</dbReference>
<evidence type="ECO:0000259" key="5">
    <source>
        <dbReference type="PROSITE" id="PS50001"/>
    </source>
</evidence>
<dbReference type="InterPro" id="IPR008936">
    <property type="entry name" value="Rho_GTPase_activation_prot"/>
</dbReference>
<dbReference type="PANTHER" id="PTHR46075:SF2">
    <property type="entry name" value="RHO GTPASE ACTIVATING PROTEIN AT 5A, ISOFORM A"/>
    <property type="match status" value="1"/>
</dbReference>
<sequence>MSDRGLELRIWKNKLYNLQREAPSPHVIPCNRVLNHCPPQYGVEYHGPISRQETEELLSNAHDGSYLIRDSQRAENAYTLVIWFDKVPKNFKLYFDPITKQHFVGETKFDTVELLVADGLIHFYVETRGADVLKRIAEANIYQKTPFYKVRYHTFNSQAVEACLSIKSSENKVMNNERPLPSPLKHLQASQRYANTSKQLSCRRQSMDASHLDSRSKYQSVVFTKPLIRDWPDDKNGFKNYRNYPPLAVQQSNVCSPTQQQTDPITTTSTFEVGFSHLRLGPQGDMHEVVSSTQSFSGVTSSHTTQASSRSTVTATSCATVVKTISSSDQCSSVNSVLIQAPLATCFSGESSSLSSCTNSSSSSHMGLLPSAQSYELESEFSSESFGLRHISFGSNLSDHYFSNGVSFQSSKLNGSTSTSPKQQLNDLSFTDSDYAQNDAMRNLQERYNLPMACLPDPCTFISNVKPHNFRIHTYRGPHWCDYCTHFIWGLVAQGMKCVDCGFQAHKRCADLVPCDCVPDIKQMKRVFGVDLTNLARAENKTVPTLLIKCIQEVERRDGLRCEGLYRIPGNYDLVEELRTEFDKEMYFCTNANKEHDYYGIVCSSSKFESHWFQDQRCHLLVIHIIFTCLNVFLSDPELANVSEARVRDINVLTSLIKSFLRQLPVPLITYEAYPDLLDVVRDDRLNEQEKLDLLRKIFARLPGAHYESLRYFINHIHRVAEKQDVNMMTAANLAIVLSPTLLSSSYTDPISCLAGTLFEHTLIELLIKHCTYLLPSSGRWLASRPTELADNAIHSPSHRHSQIITNNNFIPPVTTVSPPSIPSYKKWSFLRSRSSTDTRTVPTLSPIP</sequence>
<dbReference type="Pfam" id="PF00620">
    <property type="entry name" value="RhoGAP"/>
    <property type="match status" value="2"/>
</dbReference>
<dbReference type="PANTHER" id="PTHR46075">
    <property type="entry name" value="CHIMERIN FAMILY MEMBER"/>
    <property type="match status" value="1"/>
</dbReference>
<dbReference type="InterPro" id="IPR035840">
    <property type="entry name" value="Chimaerin_SH2"/>
</dbReference>
<dbReference type="InterPro" id="IPR051854">
    <property type="entry name" value="Rho-type_GAP"/>
</dbReference>
<accession>A0A183K345</accession>
<dbReference type="Gene3D" id="3.30.505.10">
    <property type="entry name" value="SH2 domain"/>
    <property type="match status" value="1"/>
</dbReference>
<keyword evidence="4" id="KW-0727">SH2 domain</keyword>
<dbReference type="GO" id="GO:0046872">
    <property type="term" value="F:metal ion binding"/>
    <property type="evidence" value="ECO:0007669"/>
    <property type="project" value="UniProtKB-KW"/>
</dbReference>
<evidence type="ECO:0000313" key="9">
    <source>
        <dbReference type="Proteomes" id="UP000279833"/>
    </source>
</evidence>
<evidence type="ECO:0000256" key="3">
    <source>
        <dbReference type="ARBA" id="ARBA00022833"/>
    </source>
</evidence>
<evidence type="ECO:0000256" key="4">
    <source>
        <dbReference type="PROSITE-ProRule" id="PRU00191"/>
    </source>
</evidence>
<name>A0A183K345_9TREM</name>
<dbReference type="PROSITE" id="PS50238">
    <property type="entry name" value="RHOGAP"/>
    <property type="match status" value="1"/>
</dbReference>
<keyword evidence="2" id="KW-0479">Metal-binding</keyword>
<dbReference type="Pfam" id="PF00017">
    <property type="entry name" value="SH2"/>
    <property type="match status" value="1"/>
</dbReference>
<dbReference type="InterPro" id="IPR036860">
    <property type="entry name" value="SH2_dom_sf"/>
</dbReference>
<evidence type="ECO:0000313" key="10">
    <source>
        <dbReference type="WBParaSite" id="SCUD_0000941001-mRNA-1"/>
    </source>
</evidence>
<dbReference type="WBParaSite" id="SCUD_0000941001-mRNA-1">
    <property type="protein sequence ID" value="SCUD_0000941001-mRNA-1"/>
    <property type="gene ID" value="SCUD_0000941001"/>
</dbReference>
<dbReference type="InterPro" id="IPR000198">
    <property type="entry name" value="RhoGAP_dom"/>
</dbReference>
<keyword evidence="3" id="KW-0862">Zinc</keyword>
<dbReference type="FunFam" id="3.30.60.20:FF:000025">
    <property type="entry name" value="Chimaerin"/>
    <property type="match status" value="1"/>
</dbReference>
<dbReference type="PROSITE" id="PS50081">
    <property type="entry name" value="ZF_DAG_PE_2"/>
    <property type="match status" value="1"/>
</dbReference>
<reference evidence="10" key="1">
    <citation type="submission" date="2016-06" db="UniProtKB">
        <authorList>
            <consortium name="WormBaseParasite"/>
        </authorList>
    </citation>
    <scope>IDENTIFICATION</scope>
</reference>
<dbReference type="EMBL" id="UZAK01033216">
    <property type="protein sequence ID" value="VDP35494.1"/>
    <property type="molecule type" value="Genomic_DNA"/>
</dbReference>
<feature type="domain" description="SH2" evidence="5">
    <location>
        <begin position="44"/>
        <end position="116"/>
    </location>
</feature>
<dbReference type="AlphaFoldDB" id="A0A183K345"/>
<dbReference type="SMART" id="SM00252">
    <property type="entry name" value="SH2"/>
    <property type="match status" value="1"/>
</dbReference>
<dbReference type="STRING" id="6186.A0A183K345"/>
<evidence type="ECO:0000313" key="8">
    <source>
        <dbReference type="EMBL" id="VDP35494.1"/>
    </source>
</evidence>
<dbReference type="SUPFAM" id="SSF48350">
    <property type="entry name" value="GTPase activation domain, GAP"/>
    <property type="match status" value="1"/>
</dbReference>
<dbReference type="GO" id="GO:0007165">
    <property type="term" value="P:signal transduction"/>
    <property type="evidence" value="ECO:0007669"/>
    <property type="project" value="InterPro"/>
</dbReference>
<dbReference type="CDD" id="cd10352">
    <property type="entry name" value="SH2_a2chimerin_b2chimerin"/>
    <property type="match status" value="1"/>
</dbReference>
<dbReference type="PROSITE" id="PS50001">
    <property type="entry name" value="SH2"/>
    <property type="match status" value="1"/>
</dbReference>
<dbReference type="SUPFAM" id="SSF55550">
    <property type="entry name" value="SH2 domain"/>
    <property type="match status" value="1"/>
</dbReference>
<dbReference type="Proteomes" id="UP000279833">
    <property type="component" value="Unassembled WGS sequence"/>
</dbReference>
<reference evidence="8 9" key="2">
    <citation type="submission" date="2018-11" db="EMBL/GenBank/DDBJ databases">
        <authorList>
            <consortium name="Pathogen Informatics"/>
        </authorList>
    </citation>
    <scope>NUCLEOTIDE SEQUENCE [LARGE SCALE GENOMIC DNA]</scope>
    <source>
        <strain evidence="8">Dakar</strain>
        <strain evidence="9">Dakar, Senegal</strain>
    </source>
</reference>
<evidence type="ECO:0000256" key="1">
    <source>
        <dbReference type="ARBA" id="ARBA00022468"/>
    </source>
</evidence>
<dbReference type="PRINTS" id="PR00008">
    <property type="entry name" value="DAGPEDOMAIN"/>
</dbReference>
<dbReference type="InterPro" id="IPR002219">
    <property type="entry name" value="PKC_DAG/PE"/>
</dbReference>
<dbReference type="InterPro" id="IPR046349">
    <property type="entry name" value="C1-like_sf"/>
</dbReference>
<dbReference type="PROSITE" id="PS00479">
    <property type="entry name" value="ZF_DAG_PE_1"/>
    <property type="match status" value="1"/>
</dbReference>
<evidence type="ECO:0000259" key="6">
    <source>
        <dbReference type="PROSITE" id="PS50081"/>
    </source>
</evidence>
<feature type="domain" description="Rho-GAP" evidence="7">
    <location>
        <begin position="530"/>
        <end position="775"/>
    </location>
</feature>
<feature type="domain" description="Phorbol-ester/DAG-type" evidence="6">
    <location>
        <begin position="467"/>
        <end position="517"/>
    </location>
</feature>